<feature type="transmembrane region" description="Helical" evidence="6">
    <location>
        <begin position="244"/>
        <end position="270"/>
    </location>
</feature>
<evidence type="ECO:0000256" key="6">
    <source>
        <dbReference type="RuleBase" id="RU363077"/>
    </source>
</evidence>
<feature type="transmembrane region" description="Helical" evidence="6">
    <location>
        <begin position="217"/>
        <end position="238"/>
    </location>
</feature>
<keyword evidence="9" id="KW-1185">Reference proteome</keyword>
<evidence type="ECO:0000256" key="1">
    <source>
        <dbReference type="ARBA" id="ARBA00004141"/>
    </source>
</evidence>
<dbReference type="PANTHER" id="PTHR31218">
    <property type="entry name" value="WAT1-RELATED PROTEIN"/>
    <property type="match status" value="1"/>
</dbReference>
<feature type="transmembrane region" description="Helical" evidence="6">
    <location>
        <begin position="186"/>
        <end position="205"/>
    </location>
</feature>
<proteinExistence type="inferred from homology"/>
<dbReference type="Pfam" id="PF00892">
    <property type="entry name" value="EamA"/>
    <property type="match status" value="2"/>
</dbReference>
<dbReference type="SUPFAM" id="SSF103481">
    <property type="entry name" value="Multidrug resistance efflux transporter EmrE"/>
    <property type="match status" value="2"/>
</dbReference>
<organism evidence="8 9">
    <name type="scientific">Coffea canephora</name>
    <name type="common">Robusta coffee</name>
    <dbReference type="NCBI Taxonomy" id="49390"/>
    <lineage>
        <taxon>Eukaryota</taxon>
        <taxon>Viridiplantae</taxon>
        <taxon>Streptophyta</taxon>
        <taxon>Embryophyta</taxon>
        <taxon>Tracheophyta</taxon>
        <taxon>Spermatophyta</taxon>
        <taxon>Magnoliopsida</taxon>
        <taxon>eudicotyledons</taxon>
        <taxon>Gunneridae</taxon>
        <taxon>Pentapetalae</taxon>
        <taxon>asterids</taxon>
        <taxon>lamiids</taxon>
        <taxon>Gentianales</taxon>
        <taxon>Rubiaceae</taxon>
        <taxon>Ixoroideae</taxon>
        <taxon>Gardenieae complex</taxon>
        <taxon>Bertiereae - Coffeeae clade</taxon>
        <taxon>Coffeeae</taxon>
        <taxon>Coffea</taxon>
    </lineage>
</organism>
<accession>A0A068TUR2</accession>
<evidence type="ECO:0000313" key="9">
    <source>
        <dbReference type="Proteomes" id="UP000295252"/>
    </source>
</evidence>
<feature type="transmembrane region" description="Helical" evidence="6">
    <location>
        <begin position="105"/>
        <end position="126"/>
    </location>
</feature>
<evidence type="ECO:0000256" key="5">
    <source>
        <dbReference type="ARBA" id="ARBA00023136"/>
    </source>
</evidence>
<feature type="transmembrane region" description="Helical" evidence="6">
    <location>
        <begin position="138"/>
        <end position="158"/>
    </location>
</feature>
<dbReference type="InterPro" id="IPR037185">
    <property type="entry name" value="EmrE-like"/>
</dbReference>
<dbReference type="EMBL" id="HG739088">
    <property type="protein sequence ID" value="CDP00045.1"/>
    <property type="molecule type" value="Genomic_DNA"/>
</dbReference>
<dbReference type="Proteomes" id="UP000295252">
    <property type="component" value="Chromosome IV"/>
</dbReference>
<evidence type="ECO:0000313" key="8">
    <source>
        <dbReference type="EMBL" id="CDP00045.1"/>
    </source>
</evidence>
<comment type="similarity">
    <text evidence="2 6">Belongs to the drug/metabolite transporter (DMT) superfamily. Plant drug/metabolite exporter (P-DME) (TC 2.A.7.4) family.</text>
</comment>
<feature type="transmembrane region" description="Helical" evidence="6">
    <location>
        <begin position="48"/>
        <end position="65"/>
    </location>
</feature>
<feature type="transmembrane region" description="Helical" evidence="6">
    <location>
        <begin position="309"/>
        <end position="328"/>
    </location>
</feature>
<evidence type="ECO:0000256" key="2">
    <source>
        <dbReference type="ARBA" id="ARBA00007635"/>
    </source>
</evidence>
<evidence type="ECO:0000256" key="4">
    <source>
        <dbReference type="ARBA" id="ARBA00022989"/>
    </source>
</evidence>
<protein>
    <recommendedName>
        <fullName evidence="6">WAT1-related protein</fullName>
    </recommendedName>
</protein>
<sequence>MINHRGMGFLKHANPYLAVIFVQVGFAGSAIIAKSALNQGMSHYALSIYRNLIAAVAFAPFAVVLERKVRPRMTFSVLWKILLLGLLEPVIDQNLYYAAMKYTTATFTAAMTNMVPALTFLLAWILRLEQVNLRRIHGLVKIAGTAVTVGGAMIMTLVKGPTIGLPWTKADTGVHSSTVANPQDPIKGALMLAAGCFCWANFYNLQAITLKSYPAGLSLTSMICMAGALQAIVVTLVAERGNSSIWSIHFDTILLCYVYCGLINSGVTYYVTGLILRSKGPVFVAAFNPLSMVIVAIMSSFILSERLNFGRVFGAVIIMLGLYLVIWGKSKDKCLLSKSNNIDRIAPIDQQLPDTNLPTKSSINIDEKSEANIAGDNAA</sequence>
<evidence type="ECO:0000259" key="7">
    <source>
        <dbReference type="Pfam" id="PF00892"/>
    </source>
</evidence>
<dbReference type="GO" id="GO:0022857">
    <property type="term" value="F:transmembrane transporter activity"/>
    <property type="evidence" value="ECO:0007669"/>
    <property type="project" value="InterPro"/>
</dbReference>
<dbReference type="PhylomeDB" id="A0A068TUR2"/>
<reference evidence="9" key="1">
    <citation type="journal article" date="2014" name="Science">
        <title>The coffee genome provides insight into the convergent evolution of caffeine biosynthesis.</title>
        <authorList>
            <person name="Denoeud F."/>
            <person name="Carretero-Paulet L."/>
            <person name="Dereeper A."/>
            <person name="Droc G."/>
            <person name="Guyot R."/>
            <person name="Pietrella M."/>
            <person name="Zheng C."/>
            <person name="Alberti A."/>
            <person name="Anthony F."/>
            <person name="Aprea G."/>
            <person name="Aury J.M."/>
            <person name="Bento P."/>
            <person name="Bernard M."/>
            <person name="Bocs S."/>
            <person name="Campa C."/>
            <person name="Cenci A."/>
            <person name="Combes M.C."/>
            <person name="Crouzillat D."/>
            <person name="Da Silva C."/>
            <person name="Daddiego L."/>
            <person name="De Bellis F."/>
            <person name="Dussert S."/>
            <person name="Garsmeur O."/>
            <person name="Gayraud T."/>
            <person name="Guignon V."/>
            <person name="Jahn K."/>
            <person name="Jamilloux V."/>
            <person name="Joet T."/>
            <person name="Labadie K."/>
            <person name="Lan T."/>
            <person name="Leclercq J."/>
            <person name="Lepelley M."/>
            <person name="Leroy T."/>
            <person name="Li L.T."/>
            <person name="Librado P."/>
            <person name="Lopez L."/>
            <person name="Munoz A."/>
            <person name="Noel B."/>
            <person name="Pallavicini A."/>
            <person name="Perrotta G."/>
            <person name="Poncet V."/>
            <person name="Pot D."/>
            <person name="Priyono X."/>
            <person name="Rigoreau M."/>
            <person name="Rouard M."/>
            <person name="Rozas J."/>
            <person name="Tranchant-Dubreuil C."/>
            <person name="VanBuren R."/>
            <person name="Zhang Q."/>
            <person name="Andrade A.C."/>
            <person name="Argout X."/>
            <person name="Bertrand B."/>
            <person name="de Kochko A."/>
            <person name="Graziosi G."/>
            <person name="Henry R.J."/>
            <person name="Jayarama X."/>
            <person name="Ming R."/>
            <person name="Nagai C."/>
            <person name="Rounsley S."/>
            <person name="Sankoff D."/>
            <person name="Giuliano G."/>
            <person name="Albert V.A."/>
            <person name="Wincker P."/>
            <person name="Lashermes P."/>
        </authorList>
    </citation>
    <scope>NUCLEOTIDE SEQUENCE [LARGE SCALE GENOMIC DNA]</scope>
    <source>
        <strain evidence="9">cv. DH200-94</strain>
    </source>
</reference>
<gene>
    <name evidence="8" type="ORF">GSCOC_T00029809001</name>
</gene>
<feature type="transmembrane region" description="Helical" evidence="6">
    <location>
        <begin position="282"/>
        <end position="303"/>
    </location>
</feature>
<feature type="transmembrane region" description="Helical" evidence="6">
    <location>
        <begin position="16"/>
        <end position="36"/>
    </location>
</feature>
<dbReference type="InterPro" id="IPR030184">
    <property type="entry name" value="WAT1-related"/>
</dbReference>
<dbReference type="OMA" id="KAKSGIW"/>
<dbReference type="OrthoDB" id="1728340at2759"/>
<feature type="domain" description="EamA" evidence="7">
    <location>
        <begin position="16"/>
        <end position="144"/>
    </location>
</feature>
<dbReference type="InParanoid" id="A0A068TUR2"/>
<keyword evidence="4 6" id="KW-1133">Transmembrane helix</keyword>
<dbReference type="InterPro" id="IPR000620">
    <property type="entry name" value="EamA_dom"/>
</dbReference>
<evidence type="ECO:0000256" key="3">
    <source>
        <dbReference type="ARBA" id="ARBA00022692"/>
    </source>
</evidence>
<feature type="transmembrane region" description="Helical" evidence="6">
    <location>
        <begin position="77"/>
        <end position="99"/>
    </location>
</feature>
<dbReference type="Gramene" id="CDP00045">
    <property type="protein sequence ID" value="CDP00045"/>
    <property type="gene ID" value="GSCOC_T00029809001"/>
</dbReference>
<comment type="subcellular location">
    <subcellularLocation>
        <location evidence="1 6">Membrane</location>
        <topology evidence="1 6">Multi-pass membrane protein</topology>
    </subcellularLocation>
</comment>
<keyword evidence="5 6" id="KW-0472">Membrane</keyword>
<dbReference type="GO" id="GO:0016020">
    <property type="term" value="C:membrane"/>
    <property type="evidence" value="ECO:0007669"/>
    <property type="project" value="UniProtKB-SubCell"/>
</dbReference>
<feature type="domain" description="EamA" evidence="7">
    <location>
        <begin position="187"/>
        <end position="326"/>
    </location>
</feature>
<keyword evidence="3 6" id="KW-0812">Transmembrane</keyword>
<dbReference type="AlphaFoldDB" id="A0A068TUR2"/>
<name>A0A068TUR2_COFCA</name>